<gene>
    <name evidence="3" type="ORF">PPRIM_AZ9-3.1.T0420194</name>
</gene>
<evidence type="ECO:0000313" key="4">
    <source>
        <dbReference type="Proteomes" id="UP000688137"/>
    </source>
</evidence>
<dbReference type="AlphaFoldDB" id="A0A8S1LLA5"/>
<feature type="domain" description="EF-hand" evidence="2">
    <location>
        <begin position="54"/>
        <end position="83"/>
    </location>
</feature>
<evidence type="ECO:0000256" key="1">
    <source>
        <dbReference type="SAM" id="MobiDB-lite"/>
    </source>
</evidence>
<keyword evidence="4" id="KW-1185">Reference proteome</keyword>
<dbReference type="CDD" id="cd00051">
    <property type="entry name" value="EFh"/>
    <property type="match status" value="1"/>
</dbReference>
<evidence type="ECO:0000259" key="2">
    <source>
        <dbReference type="PROSITE" id="PS50222"/>
    </source>
</evidence>
<organism evidence="3 4">
    <name type="scientific">Paramecium primaurelia</name>
    <dbReference type="NCBI Taxonomy" id="5886"/>
    <lineage>
        <taxon>Eukaryota</taxon>
        <taxon>Sar</taxon>
        <taxon>Alveolata</taxon>
        <taxon>Ciliophora</taxon>
        <taxon>Intramacronucleata</taxon>
        <taxon>Oligohymenophorea</taxon>
        <taxon>Peniculida</taxon>
        <taxon>Parameciidae</taxon>
        <taxon>Paramecium</taxon>
    </lineage>
</organism>
<dbReference type="SMART" id="SM00054">
    <property type="entry name" value="EFh"/>
    <property type="match status" value="2"/>
</dbReference>
<dbReference type="PROSITE" id="PS50222">
    <property type="entry name" value="EF_HAND_2"/>
    <property type="match status" value="2"/>
</dbReference>
<feature type="domain" description="EF-hand" evidence="2">
    <location>
        <begin position="15"/>
        <end position="50"/>
    </location>
</feature>
<proteinExistence type="predicted"/>
<dbReference type="InterPro" id="IPR002048">
    <property type="entry name" value="EF_hand_dom"/>
</dbReference>
<accession>A0A8S1LLA5</accession>
<sequence>MGCGAQKNSACLNEKLRAKALEIFRRIDINNSGSIDKDETQKFWKTNFAKVNTQALFNAVDFDKSGQISEDEWMAFWEIVKKSGYTDKEISEELDNLMEGKAWVQFRKVDEFVKRDQQRKNSQVQQIVKQNSKRKSLVQQQQSFHQE</sequence>
<name>A0A8S1LLA5_PARPR</name>
<comment type="caution">
    <text evidence="3">The sequence shown here is derived from an EMBL/GenBank/DDBJ whole genome shotgun (WGS) entry which is preliminary data.</text>
</comment>
<feature type="region of interest" description="Disordered" evidence="1">
    <location>
        <begin position="117"/>
        <end position="147"/>
    </location>
</feature>
<dbReference type="InterPro" id="IPR018247">
    <property type="entry name" value="EF_Hand_1_Ca_BS"/>
</dbReference>
<protein>
    <recommendedName>
        <fullName evidence="2">EF-hand domain-containing protein</fullName>
    </recommendedName>
</protein>
<dbReference type="PROSITE" id="PS00018">
    <property type="entry name" value="EF_HAND_1"/>
    <property type="match status" value="1"/>
</dbReference>
<dbReference type="OMA" id="QKNSACL"/>
<reference evidence="3" key="1">
    <citation type="submission" date="2021-01" db="EMBL/GenBank/DDBJ databases">
        <authorList>
            <consortium name="Genoscope - CEA"/>
            <person name="William W."/>
        </authorList>
    </citation>
    <scope>NUCLEOTIDE SEQUENCE</scope>
</reference>
<dbReference type="Pfam" id="PF13499">
    <property type="entry name" value="EF-hand_7"/>
    <property type="match status" value="1"/>
</dbReference>
<dbReference type="Proteomes" id="UP000688137">
    <property type="component" value="Unassembled WGS sequence"/>
</dbReference>
<feature type="compositionally biased region" description="Polar residues" evidence="1">
    <location>
        <begin position="120"/>
        <end position="130"/>
    </location>
</feature>
<feature type="compositionally biased region" description="Polar residues" evidence="1">
    <location>
        <begin position="137"/>
        <end position="147"/>
    </location>
</feature>
<evidence type="ECO:0000313" key="3">
    <source>
        <dbReference type="EMBL" id="CAD8068507.1"/>
    </source>
</evidence>
<dbReference type="EMBL" id="CAJJDM010000041">
    <property type="protein sequence ID" value="CAD8068507.1"/>
    <property type="molecule type" value="Genomic_DNA"/>
</dbReference>
<dbReference type="GO" id="GO:0005509">
    <property type="term" value="F:calcium ion binding"/>
    <property type="evidence" value="ECO:0007669"/>
    <property type="project" value="InterPro"/>
</dbReference>